<keyword evidence="8" id="KW-0812">Transmembrane</keyword>
<feature type="transmembrane region" description="Helical" evidence="8">
    <location>
        <begin position="273"/>
        <end position="293"/>
    </location>
</feature>
<dbReference type="AlphaFoldDB" id="A0A1H4YYB4"/>
<evidence type="ECO:0000256" key="1">
    <source>
        <dbReference type="ARBA" id="ARBA00006717"/>
    </source>
</evidence>
<feature type="binding site" evidence="6">
    <location>
        <position position="97"/>
    </location>
    <ligand>
        <name>substrate</name>
    </ligand>
</feature>
<dbReference type="SUPFAM" id="SSF53254">
    <property type="entry name" value="Phosphoglycerate mutase-like"/>
    <property type="match status" value="1"/>
</dbReference>
<feature type="transmembrane region" description="Helical" evidence="8">
    <location>
        <begin position="299"/>
        <end position="321"/>
    </location>
</feature>
<evidence type="ECO:0000256" key="4">
    <source>
        <dbReference type="ARBA" id="ARBA00023235"/>
    </source>
</evidence>
<evidence type="ECO:0000256" key="8">
    <source>
        <dbReference type="SAM" id="Phobius"/>
    </source>
</evidence>
<reference evidence="10" key="1">
    <citation type="submission" date="2016-10" db="EMBL/GenBank/DDBJ databases">
        <authorList>
            <person name="Varghese N."/>
            <person name="Submissions S."/>
        </authorList>
    </citation>
    <scope>NUCLEOTIDE SEQUENCE [LARGE SCALE GENOMIC DNA]</scope>
    <source>
        <strain evidence="10">DSM 44544</strain>
    </source>
</reference>
<feature type="transmembrane region" description="Helical" evidence="8">
    <location>
        <begin position="362"/>
        <end position="382"/>
    </location>
</feature>
<dbReference type="CDD" id="cd07067">
    <property type="entry name" value="HP_PGM_like"/>
    <property type="match status" value="1"/>
</dbReference>
<feature type="transmembrane region" description="Helical" evidence="8">
    <location>
        <begin position="494"/>
        <end position="514"/>
    </location>
</feature>
<evidence type="ECO:0000256" key="6">
    <source>
        <dbReference type="PIRSR" id="PIRSR613078-2"/>
    </source>
</evidence>
<evidence type="ECO:0000256" key="3">
    <source>
        <dbReference type="ARBA" id="ARBA00023152"/>
    </source>
</evidence>
<dbReference type="Pfam" id="PF00300">
    <property type="entry name" value="His_Phos_1"/>
    <property type="match status" value="1"/>
</dbReference>
<keyword evidence="8" id="KW-0472">Membrane</keyword>
<keyword evidence="4" id="KW-0413">Isomerase</keyword>
<dbReference type="EMBL" id="FNSO01000004">
    <property type="protein sequence ID" value="SED22677.1"/>
    <property type="molecule type" value="Genomic_DNA"/>
</dbReference>
<feature type="active site" description="Proton donor/acceptor" evidence="5">
    <location>
        <position position="86"/>
    </location>
</feature>
<feature type="transmembrane region" description="Helical" evidence="8">
    <location>
        <begin position="394"/>
        <end position="416"/>
    </location>
</feature>
<dbReference type="SMART" id="SM00855">
    <property type="entry name" value="PGAM"/>
    <property type="match status" value="1"/>
</dbReference>
<dbReference type="RefSeq" id="WP_167384840.1">
    <property type="nucleotide sequence ID" value="NZ_FNSO01000004.1"/>
</dbReference>
<evidence type="ECO:0000313" key="9">
    <source>
        <dbReference type="EMBL" id="SED22677.1"/>
    </source>
</evidence>
<feature type="transmembrane region" description="Helical" evidence="8">
    <location>
        <begin position="472"/>
        <end position="488"/>
    </location>
</feature>
<feature type="transmembrane region" description="Helical" evidence="8">
    <location>
        <begin position="333"/>
        <end position="350"/>
    </location>
</feature>
<feature type="active site" description="Tele-phosphohistidine intermediate" evidence="5">
    <location>
        <position position="8"/>
    </location>
</feature>
<dbReference type="GO" id="GO:0006096">
    <property type="term" value="P:glycolytic process"/>
    <property type="evidence" value="ECO:0007669"/>
    <property type="project" value="UniProtKB-KW"/>
</dbReference>
<dbReference type="PANTHER" id="PTHR11931">
    <property type="entry name" value="PHOSPHOGLYCERATE MUTASE"/>
    <property type="match status" value="1"/>
</dbReference>
<dbReference type="InterPro" id="IPR013078">
    <property type="entry name" value="His_Pase_superF_clade-1"/>
</dbReference>
<feature type="transmembrane region" description="Helical" evidence="8">
    <location>
        <begin position="215"/>
        <end position="235"/>
    </location>
</feature>
<feature type="transmembrane region" description="Helical" evidence="8">
    <location>
        <begin position="241"/>
        <end position="261"/>
    </location>
</feature>
<dbReference type="Proteomes" id="UP000199622">
    <property type="component" value="Unassembled WGS sequence"/>
</dbReference>
<evidence type="ECO:0000256" key="5">
    <source>
        <dbReference type="PIRSR" id="PIRSR613078-1"/>
    </source>
</evidence>
<evidence type="ECO:0000256" key="7">
    <source>
        <dbReference type="PIRSR" id="PIRSR613078-3"/>
    </source>
</evidence>
<feature type="binding site" evidence="6">
    <location>
        <position position="59"/>
    </location>
    <ligand>
        <name>substrate</name>
    </ligand>
</feature>
<keyword evidence="10" id="KW-1185">Reference proteome</keyword>
<dbReference type="STRING" id="208445.SAMN04489727_6976"/>
<feature type="site" description="Transition state stabilizer" evidence="7">
    <location>
        <position position="156"/>
    </location>
</feature>
<feature type="binding site" evidence="6">
    <location>
        <begin position="7"/>
        <end position="14"/>
    </location>
    <ligand>
        <name>substrate</name>
    </ligand>
</feature>
<evidence type="ECO:0000256" key="2">
    <source>
        <dbReference type="ARBA" id="ARBA00012028"/>
    </source>
</evidence>
<comment type="similarity">
    <text evidence="1">Belongs to the phosphoglycerate mutase family. BPG-dependent PGAM subfamily.</text>
</comment>
<protein>
    <recommendedName>
        <fullName evidence="2">phosphoglycerate mutase (2,3-diphosphoglycerate-dependent)</fullName>
        <ecNumber evidence="2">5.4.2.11</ecNumber>
    </recommendedName>
</protein>
<dbReference type="GO" id="GO:0004619">
    <property type="term" value="F:phosphoglycerate mutase activity"/>
    <property type="evidence" value="ECO:0007669"/>
    <property type="project" value="UniProtKB-EC"/>
</dbReference>
<accession>A0A1H4YYB4</accession>
<organism evidence="9 10">
    <name type="scientific">Amycolatopsis tolypomycina</name>
    <dbReference type="NCBI Taxonomy" id="208445"/>
    <lineage>
        <taxon>Bacteria</taxon>
        <taxon>Bacillati</taxon>
        <taxon>Actinomycetota</taxon>
        <taxon>Actinomycetes</taxon>
        <taxon>Pseudonocardiales</taxon>
        <taxon>Pseudonocardiaceae</taxon>
        <taxon>Amycolatopsis</taxon>
    </lineage>
</organism>
<feature type="transmembrane region" description="Helical" evidence="8">
    <location>
        <begin position="428"/>
        <end position="451"/>
    </location>
</feature>
<sequence>MAIYFIRHGESLANERNLFAGRQNTPLTDLGVRQAHQAGRRVAAIGVRFDEVHVSPLDRAKDTARIIVERIGTPRVTTVESAELVERDFGVFTAQNKSLVKKSVGFRAYTEYFHSCTGCPPGGESWPEMYERVRDYYEAVLLPRSRAGRSVLVVAHKYVVEMFALVVAGIRPTEYRDLKIPNARPLAEADLRWIARATARSAAVHDFGEIVEIRLPVLVAGAAALGVLAQLAVRVPVPPQAFSAVLVSLLAISTFFGMLRLHSGAVRGLGRGLRVALPLTAARVAAGLALVSLSPGTPGLLLGLFLLLPPALITPTLSLLWDGDYFTSVRQTVAASLVLPVALLLALWLPHRLAGLDSALTGYLGVLAGAMALPALAAQVLRRRNPIRAGSLSTNWNWVGGFALVPLAGFVTFALTPAGADHAGAHPGLVACVAVVAAVLLGLRIASVAFVRWRKLPARVARDVFITQSTPNVFLWFAVVGGVGSAVADAATLLAPITACGFFAAMFVDEAVIVRRFTRRLRAAMADVGPAAPVAAAG</sequence>
<evidence type="ECO:0000313" key="10">
    <source>
        <dbReference type="Proteomes" id="UP000199622"/>
    </source>
</evidence>
<gene>
    <name evidence="9" type="ORF">SAMN04489727_6976</name>
</gene>
<name>A0A1H4YYB4_9PSEU</name>
<keyword evidence="3" id="KW-0324">Glycolysis</keyword>
<dbReference type="Gene3D" id="3.40.50.1240">
    <property type="entry name" value="Phosphoglycerate mutase-like"/>
    <property type="match status" value="1"/>
</dbReference>
<dbReference type="EC" id="5.4.2.11" evidence="2"/>
<dbReference type="InterPro" id="IPR029033">
    <property type="entry name" value="His_PPase_superfam"/>
</dbReference>
<proteinExistence type="inferred from homology"/>
<dbReference type="InterPro" id="IPR005952">
    <property type="entry name" value="Phosphogly_mut1"/>
</dbReference>
<keyword evidence="8" id="KW-1133">Transmembrane helix</keyword>